<sequence length="651" mass="73581">MYCLVQTKHKKYLVAANKNITRNDNGLVTYRGYEYETSLILRNGRKKDLLKIAQDLADELPKVYIEKVNERKILRLERTEVSNKTLKNESVALEEKITDIRAVENESNELDLSSLSKKFDCLVPNQEPEPYDDTRFNTVDSILRCSDGKTNLQVPATKLTTEVKNINDCPGKTYQYRVNEDEDHTNTYGIKNPEQMNNVSPDHQSQDKSVNLSTKVSKPVIKSNFVGHFLPTVNGHIQKVPEPMKLLELDDVPIIISNDPVNNTDGEEISFYPLIGDNIAFPVVLAENNGSYIDNTEIKIDSDLYSKVQNAIVSSEINRGAETLLLDPSLVDSSRTHPIRSSDEIDDDKDPNYVPDSIQDSDYDSDSSDSHISELDELNDLEESDNLETDDILRETINNSENSTLVSELTLSDLLRSSIFEIDQSKDDSTFIPDIESSLNESIDINSVVEKSTANSIEKLLSTAVAPVLHELDVVPSRHYRDAHANEPEVKYFLALEKIKNNDGANSPNANELTRKILAINNDDEISEIIRYDPLLIVFTNDLTERYTNQHHHNMIRSRLRMLGSILLKVMEFNEDVFKNGRINQHHNPVDVKGFADILDPRLYDNMIIAVQVIVGVNIETSECRAPSTATTAGTWITKVAKVYKKELIKN</sequence>
<dbReference type="AlphaFoldDB" id="A0AAV7IZK5"/>
<dbReference type="Proteomes" id="UP000826195">
    <property type="component" value="Unassembled WGS sequence"/>
</dbReference>
<keyword evidence="4" id="KW-1185">Reference proteome</keyword>
<evidence type="ECO:0000313" key="3">
    <source>
        <dbReference type="EMBL" id="KAH0563788.1"/>
    </source>
</evidence>
<dbReference type="PANTHER" id="PTHR33480:SF1">
    <property type="entry name" value="TYR RECOMBINASE DOMAIN-CONTAINING PROTEIN"/>
    <property type="match status" value="1"/>
</dbReference>
<name>A0AAV7IZK5_COTGL</name>
<feature type="coiled-coil region" evidence="1">
    <location>
        <begin position="76"/>
        <end position="103"/>
    </location>
</feature>
<comment type="caution">
    <text evidence="3">The sequence shown here is derived from an EMBL/GenBank/DDBJ whole genome shotgun (WGS) entry which is preliminary data.</text>
</comment>
<dbReference type="PANTHER" id="PTHR33480">
    <property type="entry name" value="SET DOMAIN-CONTAINING PROTEIN-RELATED"/>
    <property type="match status" value="1"/>
</dbReference>
<evidence type="ECO:0000256" key="1">
    <source>
        <dbReference type="SAM" id="Coils"/>
    </source>
</evidence>
<protein>
    <submittedName>
        <fullName evidence="3">Uncharacterized protein</fullName>
    </submittedName>
</protein>
<feature type="region of interest" description="Disordered" evidence="2">
    <location>
        <begin position="184"/>
        <end position="208"/>
    </location>
</feature>
<evidence type="ECO:0000313" key="4">
    <source>
        <dbReference type="Proteomes" id="UP000826195"/>
    </source>
</evidence>
<keyword evidence="1" id="KW-0175">Coiled coil</keyword>
<feature type="compositionally biased region" description="Polar residues" evidence="2">
    <location>
        <begin position="186"/>
        <end position="208"/>
    </location>
</feature>
<gene>
    <name evidence="3" type="ORF">KQX54_006442</name>
</gene>
<accession>A0AAV7IZK5</accession>
<dbReference type="EMBL" id="JAHXZJ010000002">
    <property type="protein sequence ID" value="KAH0563788.1"/>
    <property type="molecule type" value="Genomic_DNA"/>
</dbReference>
<feature type="region of interest" description="Disordered" evidence="2">
    <location>
        <begin position="332"/>
        <end position="371"/>
    </location>
</feature>
<evidence type="ECO:0000256" key="2">
    <source>
        <dbReference type="SAM" id="MobiDB-lite"/>
    </source>
</evidence>
<reference evidence="3 4" key="1">
    <citation type="journal article" date="2021" name="J. Hered.">
        <title>A chromosome-level genome assembly of the parasitoid wasp, Cotesia glomerata (Hymenoptera: Braconidae).</title>
        <authorList>
            <person name="Pinto B.J."/>
            <person name="Weis J.J."/>
            <person name="Gamble T."/>
            <person name="Ode P.J."/>
            <person name="Paul R."/>
            <person name="Zaspel J.M."/>
        </authorList>
    </citation>
    <scope>NUCLEOTIDE SEQUENCE [LARGE SCALE GENOMIC DNA]</scope>
    <source>
        <strain evidence="3">CgM1</strain>
    </source>
</reference>
<proteinExistence type="predicted"/>
<organism evidence="3 4">
    <name type="scientific">Cotesia glomerata</name>
    <name type="common">Lepidopteran parasitic wasp</name>
    <name type="synonym">Apanteles glomeratus</name>
    <dbReference type="NCBI Taxonomy" id="32391"/>
    <lineage>
        <taxon>Eukaryota</taxon>
        <taxon>Metazoa</taxon>
        <taxon>Ecdysozoa</taxon>
        <taxon>Arthropoda</taxon>
        <taxon>Hexapoda</taxon>
        <taxon>Insecta</taxon>
        <taxon>Pterygota</taxon>
        <taxon>Neoptera</taxon>
        <taxon>Endopterygota</taxon>
        <taxon>Hymenoptera</taxon>
        <taxon>Apocrita</taxon>
        <taxon>Ichneumonoidea</taxon>
        <taxon>Braconidae</taxon>
        <taxon>Microgastrinae</taxon>
        <taxon>Cotesia</taxon>
    </lineage>
</organism>